<dbReference type="AlphaFoldDB" id="A0A137NWF9"/>
<dbReference type="PANTHER" id="PTHR10395">
    <property type="entry name" value="URICASE AND TRANSTHYRETIN-RELATED"/>
    <property type="match status" value="1"/>
</dbReference>
<dbReference type="Pfam" id="PF00576">
    <property type="entry name" value="Transthyretin"/>
    <property type="match status" value="1"/>
</dbReference>
<dbReference type="InterPro" id="IPR023416">
    <property type="entry name" value="Transthyretin/HIU_hydrolase_d"/>
</dbReference>
<dbReference type="SUPFAM" id="SSF49472">
    <property type="entry name" value="Transthyretin (synonym: prealbumin)"/>
    <property type="match status" value="1"/>
</dbReference>
<gene>
    <name evidence="2" type="ORF">CONCODRAFT_80329</name>
</gene>
<dbReference type="EMBL" id="KQ964672">
    <property type="protein sequence ID" value="KXN66969.1"/>
    <property type="molecule type" value="Genomic_DNA"/>
</dbReference>
<dbReference type="OrthoDB" id="10265230at2759"/>
<dbReference type="InterPro" id="IPR036817">
    <property type="entry name" value="Transthyretin/HIU_hydrolase_sf"/>
</dbReference>
<name>A0A137NWF9_CONC2</name>
<feature type="domain" description="Transthyretin/hydroxyisourate hydrolase" evidence="1">
    <location>
        <begin position="7"/>
        <end position="99"/>
    </location>
</feature>
<dbReference type="Gene3D" id="2.60.40.180">
    <property type="entry name" value="Transthyretin/hydroxyisourate hydrolase domain"/>
    <property type="match status" value="1"/>
</dbReference>
<sequence length="100" mass="11363">MAARGPITTHILDLETGLPGKGVFCKLVRRKDRDLKNTNVDVESNEWETLNVVQTNDDGRADFLKGIESSPLAFGYYYIEFGVQSYFAQQNRQAFYPKVV</sequence>
<feature type="non-terminal residue" evidence="2">
    <location>
        <position position="100"/>
    </location>
</feature>
<dbReference type="PANTHER" id="PTHR10395:SF7">
    <property type="entry name" value="5-HYDROXYISOURATE HYDROLASE"/>
    <property type="match status" value="1"/>
</dbReference>
<organism evidence="2 3">
    <name type="scientific">Conidiobolus coronatus (strain ATCC 28846 / CBS 209.66 / NRRL 28638)</name>
    <name type="common">Delacroixia coronata</name>
    <dbReference type="NCBI Taxonomy" id="796925"/>
    <lineage>
        <taxon>Eukaryota</taxon>
        <taxon>Fungi</taxon>
        <taxon>Fungi incertae sedis</taxon>
        <taxon>Zoopagomycota</taxon>
        <taxon>Entomophthoromycotina</taxon>
        <taxon>Entomophthoromycetes</taxon>
        <taxon>Entomophthorales</taxon>
        <taxon>Ancylistaceae</taxon>
        <taxon>Conidiobolus</taxon>
    </lineage>
</organism>
<evidence type="ECO:0000313" key="2">
    <source>
        <dbReference type="EMBL" id="KXN66969.1"/>
    </source>
</evidence>
<reference evidence="2 3" key="1">
    <citation type="journal article" date="2015" name="Genome Biol. Evol.">
        <title>Phylogenomic analyses indicate that early fungi evolved digesting cell walls of algal ancestors of land plants.</title>
        <authorList>
            <person name="Chang Y."/>
            <person name="Wang S."/>
            <person name="Sekimoto S."/>
            <person name="Aerts A.L."/>
            <person name="Choi C."/>
            <person name="Clum A."/>
            <person name="LaButti K.M."/>
            <person name="Lindquist E.A."/>
            <person name="Yee Ngan C."/>
            <person name="Ohm R.A."/>
            <person name="Salamov A.A."/>
            <person name="Grigoriev I.V."/>
            <person name="Spatafora J.W."/>
            <person name="Berbee M.L."/>
        </authorList>
    </citation>
    <scope>NUCLEOTIDE SEQUENCE [LARGE SCALE GENOMIC DNA]</scope>
    <source>
        <strain evidence="2 3">NRRL 28638</strain>
    </source>
</reference>
<dbReference type="Proteomes" id="UP000070444">
    <property type="component" value="Unassembled WGS sequence"/>
</dbReference>
<accession>A0A137NWF9</accession>
<dbReference type="GO" id="GO:0006144">
    <property type="term" value="P:purine nucleobase metabolic process"/>
    <property type="evidence" value="ECO:0007669"/>
    <property type="project" value="TreeGrafter"/>
</dbReference>
<proteinExistence type="predicted"/>
<protein>
    <submittedName>
        <fullName evidence="2">Transthyretin</fullName>
    </submittedName>
</protein>
<evidence type="ECO:0000313" key="3">
    <source>
        <dbReference type="Proteomes" id="UP000070444"/>
    </source>
</evidence>
<keyword evidence="3" id="KW-1185">Reference proteome</keyword>
<evidence type="ECO:0000259" key="1">
    <source>
        <dbReference type="Pfam" id="PF00576"/>
    </source>
</evidence>